<accession>A0A078B3P9</accession>
<feature type="region of interest" description="Disordered" evidence="1">
    <location>
        <begin position="26"/>
        <end position="86"/>
    </location>
</feature>
<evidence type="ECO:0000313" key="2">
    <source>
        <dbReference type="EMBL" id="CDW87847.1"/>
    </source>
</evidence>
<evidence type="ECO:0000256" key="1">
    <source>
        <dbReference type="SAM" id="MobiDB-lite"/>
    </source>
</evidence>
<dbReference type="EMBL" id="CCKQ01015987">
    <property type="protein sequence ID" value="CDW87847.1"/>
    <property type="molecule type" value="Genomic_DNA"/>
</dbReference>
<protein>
    <submittedName>
        <fullName evidence="2">Uncharacterized protein</fullName>
    </submittedName>
</protein>
<name>A0A078B3P9_STYLE</name>
<feature type="compositionally biased region" description="Polar residues" evidence="1">
    <location>
        <begin position="31"/>
        <end position="44"/>
    </location>
</feature>
<organism evidence="2 3">
    <name type="scientific">Stylonychia lemnae</name>
    <name type="common">Ciliate</name>
    <dbReference type="NCBI Taxonomy" id="5949"/>
    <lineage>
        <taxon>Eukaryota</taxon>
        <taxon>Sar</taxon>
        <taxon>Alveolata</taxon>
        <taxon>Ciliophora</taxon>
        <taxon>Intramacronucleata</taxon>
        <taxon>Spirotrichea</taxon>
        <taxon>Stichotrichia</taxon>
        <taxon>Sporadotrichida</taxon>
        <taxon>Oxytrichidae</taxon>
        <taxon>Stylonychinae</taxon>
        <taxon>Stylonychia</taxon>
    </lineage>
</organism>
<dbReference type="Proteomes" id="UP000039865">
    <property type="component" value="Unassembled WGS sequence"/>
</dbReference>
<dbReference type="InParanoid" id="A0A078B3P9"/>
<keyword evidence="3" id="KW-1185">Reference proteome</keyword>
<reference evidence="2 3" key="1">
    <citation type="submission" date="2014-06" db="EMBL/GenBank/DDBJ databases">
        <authorList>
            <person name="Swart Estienne"/>
        </authorList>
    </citation>
    <scope>NUCLEOTIDE SEQUENCE [LARGE SCALE GENOMIC DNA]</scope>
    <source>
        <strain evidence="2 3">130c</strain>
    </source>
</reference>
<proteinExistence type="predicted"/>
<evidence type="ECO:0000313" key="3">
    <source>
        <dbReference type="Proteomes" id="UP000039865"/>
    </source>
</evidence>
<dbReference type="AlphaFoldDB" id="A0A078B3P9"/>
<feature type="compositionally biased region" description="Polar residues" evidence="1">
    <location>
        <begin position="54"/>
        <end position="65"/>
    </location>
</feature>
<gene>
    <name evidence="2" type="primary">Contig6495.g6946</name>
    <name evidence="2" type="ORF">STYLEM_16960</name>
</gene>
<feature type="compositionally biased region" description="Basic and acidic residues" evidence="1">
    <location>
        <begin position="66"/>
        <end position="79"/>
    </location>
</feature>
<sequence length="86" mass="9689">MNQKNLTRLAMIGAAGAAVYYMSQKNKEKQMGSQRNPQGLNNPQYMARSGMEPQPQTIGNVNPQQRDVRSDMQNKDQKQSHSTQAH</sequence>